<comment type="similarity">
    <text evidence="1">Belongs to the ATP-dependent DNA ligase family.</text>
</comment>
<evidence type="ECO:0000259" key="6">
    <source>
        <dbReference type="Pfam" id="PF14743"/>
    </source>
</evidence>
<sequence>MSKYNYPHPVPWTGKDLKGAWQFTIKIDGVRMLRDEAGNPISRNGKPLYNLENVPEEISDAEIYYGSWEESISHCRSCVTAVGSVDGEHVYSLFPVVDKRLDLGIYINPTAEDINTALSLVLAEGHEGLVLREIDGKGKLYKVKPNETYDVEVIGMVEGTGKHKGRMGALLTPMGNVGTGFTDKEREWWWSQYPSFESTPRKIIEVECWELTKSGQFRHPRYIRLREDK</sequence>
<dbReference type="SUPFAM" id="SSF50249">
    <property type="entry name" value="Nucleic acid-binding proteins"/>
    <property type="match status" value="1"/>
</dbReference>
<evidence type="ECO:0000256" key="1">
    <source>
        <dbReference type="ARBA" id="ARBA00007572"/>
    </source>
</evidence>
<organism evidence="7 8">
    <name type="scientific">Vibrio phage ICP2_2011_A</name>
    <dbReference type="NCBI Taxonomy" id="1529057"/>
    <lineage>
        <taxon>Viruses</taxon>
        <taxon>Duplodnaviria</taxon>
        <taxon>Heunggongvirae</taxon>
        <taxon>Uroviricota</taxon>
        <taxon>Caudoviricetes</taxon>
        <taxon>Zobellviridae</taxon>
        <taxon>Icepovirus</taxon>
        <taxon>Icepovirus bengalense</taxon>
    </lineage>
</organism>
<evidence type="ECO:0000256" key="3">
    <source>
        <dbReference type="ARBA" id="ARBA00022705"/>
    </source>
</evidence>
<name>A0A076G4G7_9CAUD</name>
<evidence type="ECO:0000256" key="4">
    <source>
        <dbReference type="ARBA" id="ARBA00022763"/>
    </source>
</evidence>
<dbReference type="InterPro" id="IPR029319">
    <property type="entry name" value="DNA_ligase_OB"/>
</dbReference>
<dbReference type="GO" id="GO:0016874">
    <property type="term" value="F:ligase activity"/>
    <property type="evidence" value="ECO:0007669"/>
    <property type="project" value="UniProtKB-KW"/>
</dbReference>
<evidence type="ECO:0000256" key="5">
    <source>
        <dbReference type="ARBA" id="ARBA00023204"/>
    </source>
</evidence>
<keyword evidence="4" id="KW-0227">DNA damage</keyword>
<accession>A0A076G4G7</accession>
<proteinExistence type="inferred from homology"/>
<keyword evidence="3" id="KW-0235">DNA replication</keyword>
<dbReference type="GO" id="GO:0006281">
    <property type="term" value="P:DNA repair"/>
    <property type="evidence" value="ECO:0007669"/>
    <property type="project" value="UniProtKB-KW"/>
</dbReference>
<dbReference type="Gene3D" id="2.40.50.140">
    <property type="entry name" value="Nucleic acid-binding proteins"/>
    <property type="match status" value="1"/>
</dbReference>
<protein>
    <submittedName>
        <fullName evidence="7">Putative DNA ligase</fullName>
    </submittedName>
</protein>
<feature type="domain" description="DNA ligase OB-like" evidence="6">
    <location>
        <begin position="158"/>
        <end position="226"/>
    </location>
</feature>
<dbReference type="CDD" id="cd08041">
    <property type="entry name" value="OBF_kDNA_ligase_like"/>
    <property type="match status" value="1"/>
</dbReference>
<evidence type="ECO:0000313" key="8">
    <source>
        <dbReference type="Proteomes" id="UP000028661"/>
    </source>
</evidence>
<evidence type="ECO:0000313" key="7">
    <source>
        <dbReference type="EMBL" id="AII27106.1"/>
    </source>
</evidence>
<dbReference type="InterPro" id="IPR012340">
    <property type="entry name" value="NA-bd_OB-fold"/>
</dbReference>
<dbReference type="PANTHER" id="PTHR47810">
    <property type="entry name" value="DNA LIGASE"/>
    <property type="match status" value="1"/>
</dbReference>
<dbReference type="EMBL" id="KM224878">
    <property type="protein sequence ID" value="AII27106.1"/>
    <property type="molecule type" value="Genomic_DNA"/>
</dbReference>
<dbReference type="Pfam" id="PF14743">
    <property type="entry name" value="DNA_ligase_OB_2"/>
    <property type="match status" value="1"/>
</dbReference>
<keyword evidence="2 7" id="KW-0436">Ligase</keyword>
<dbReference type="GO" id="GO:0006260">
    <property type="term" value="P:DNA replication"/>
    <property type="evidence" value="ECO:0007669"/>
    <property type="project" value="UniProtKB-KW"/>
</dbReference>
<evidence type="ECO:0000256" key="2">
    <source>
        <dbReference type="ARBA" id="ARBA00022598"/>
    </source>
</evidence>
<dbReference type="Proteomes" id="UP000028661">
    <property type="component" value="Segment"/>
</dbReference>
<gene>
    <name evidence="7" type="ORF">ICP22011A_0062</name>
</gene>
<dbReference type="InterPro" id="IPR050326">
    <property type="entry name" value="NAD_dep_DNA_ligaseB"/>
</dbReference>
<keyword evidence="5" id="KW-0234">DNA repair</keyword>
<reference evidence="8" key="1">
    <citation type="journal article" date="2014" name="Elife">
        <title>Evolutionary consequences of intra-patient phage predation on microbial populations.</title>
        <authorList>
            <person name="Seed K.D."/>
            <person name="Yen M."/>
            <person name="Shapiro B.J."/>
            <person name="Hilaire I.J."/>
            <person name="Charles R.C."/>
            <person name="Teng J.E."/>
            <person name="Ivers L.C."/>
            <person name="Boncy J."/>
            <person name="Harris J.B."/>
            <person name="Camilli A."/>
        </authorList>
    </citation>
    <scope>NUCLEOTIDE SEQUENCE [LARGE SCALE GENOMIC DNA]</scope>
</reference>
<dbReference type="PANTHER" id="PTHR47810:SF1">
    <property type="entry name" value="DNA LIGASE B"/>
    <property type="match status" value="1"/>
</dbReference>
<dbReference type="SUPFAM" id="SSF56091">
    <property type="entry name" value="DNA ligase/mRNA capping enzyme, catalytic domain"/>
    <property type="match status" value="1"/>
</dbReference>